<dbReference type="InterPro" id="IPR002938">
    <property type="entry name" value="FAD-bd"/>
</dbReference>
<proteinExistence type="predicted"/>
<evidence type="ECO:0000313" key="3">
    <source>
        <dbReference type="Proteomes" id="UP001597097"/>
    </source>
</evidence>
<sequence length="418" mass="45091">MTDDYDVVIVGASIAGCASAILFANLGARVALLEKHSGMDAYKVLCTHTLQPSCLPVMKTLGLLPLLEEAGAHGHVTHLWTKWGWIAPRSAPGEDPLPHGVNVRRQTLDPMLRRLAAETPGVDLRLGQNVNGLLEEDGRCTGVRVTANGVETRLTARLVVGADGRNSTVGALSGLPVRLSANNRLGFFAQYRGLPEDAPSRVWFLDPDTAFAFPNDDGITVVACSPNKEQHTSAFRGDLEGSFERFVRALPDAPRIDEAERVSKIVGTLDLPNVYRKPYGPGLALVGDAALATDPLWGVGCGWAFQSAQWLVDAVGGAVANQHDVLPGLAEYGKAHRAALDSHHKLMEDYSAVRPFNVFERLLLSAAARDDGAARHYYSFASRLIDVKQFASPGSLLRAARVNAFHRLRNGSARVNQI</sequence>
<reference evidence="3" key="1">
    <citation type="journal article" date="2019" name="Int. J. Syst. Evol. Microbiol.">
        <title>The Global Catalogue of Microorganisms (GCM) 10K type strain sequencing project: providing services to taxonomists for standard genome sequencing and annotation.</title>
        <authorList>
            <consortium name="The Broad Institute Genomics Platform"/>
            <consortium name="The Broad Institute Genome Sequencing Center for Infectious Disease"/>
            <person name="Wu L."/>
            <person name="Ma J."/>
        </authorList>
    </citation>
    <scope>NUCLEOTIDE SEQUENCE [LARGE SCALE GENOMIC DNA]</scope>
    <source>
        <strain evidence="3">CGMCC 1.15399</strain>
    </source>
</reference>
<dbReference type="PANTHER" id="PTHR42685:SF22">
    <property type="entry name" value="CONDITIONED MEDIUM FACTOR RECEPTOR 1"/>
    <property type="match status" value="1"/>
</dbReference>
<keyword evidence="3" id="KW-1185">Reference proteome</keyword>
<organism evidence="2 3">
    <name type="scientific">Nonomuraea guangzhouensis</name>
    <dbReference type="NCBI Taxonomy" id="1291555"/>
    <lineage>
        <taxon>Bacteria</taxon>
        <taxon>Bacillati</taxon>
        <taxon>Actinomycetota</taxon>
        <taxon>Actinomycetes</taxon>
        <taxon>Streptosporangiales</taxon>
        <taxon>Streptosporangiaceae</taxon>
        <taxon>Nonomuraea</taxon>
    </lineage>
</organism>
<evidence type="ECO:0000313" key="2">
    <source>
        <dbReference type="EMBL" id="MFD1537930.1"/>
    </source>
</evidence>
<protein>
    <submittedName>
        <fullName evidence="2">FAD-dependent oxidoreductase</fullName>
    </submittedName>
</protein>
<dbReference type="InterPro" id="IPR050407">
    <property type="entry name" value="Geranylgeranyl_reductase"/>
</dbReference>
<gene>
    <name evidence="2" type="ORF">ACFSJ0_12830</name>
</gene>
<evidence type="ECO:0000259" key="1">
    <source>
        <dbReference type="Pfam" id="PF01494"/>
    </source>
</evidence>
<dbReference type="EMBL" id="JBHUCM010000012">
    <property type="protein sequence ID" value="MFD1537930.1"/>
    <property type="molecule type" value="Genomic_DNA"/>
</dbReference>
<dbReference type="RefSeq" id="WP_219531020.1">
    <property type="nucleotide sequence ID" value="NZ_JAHKRM010000010.1"/>
</dbReference>
<dbReference type="Proteomes" id="UP001597097">
    <property type="component" value="Unassembled WGS sequence"/>
</dbReference>
<name>A0ABW4G643_9ACTN</name>
<dbReference type="PANTHER" id="PTHR42685">
    <property type="entry name" value="GERANYLGERANYL DIPHOSPHATE REDUCTASE"/>
    <property type="match status" value="1"/>
</dbReference>
<dbReference type="Pfam" id="PF01494">
    <property type="entry name" value="FAD_binding_3"/>
    <property type="match status" value="1"/>
</dbReference>
<comment type="caution">
    <text evidence="2">The sequence shown here is derived from an EMBL/GenBank/DDBJ whole genome shotgun (WGS) entry which is preliminary data.</text>
</comment>
<feature type="domain" description="FAD-binding" evidence="1">
    <location>
        <begin position="4"/>
        <end position="312"/>
    </location>
</feature>
<accession>A0ABW4G643</accession>